<name>A0A7S2CZV9_9STRA</name>
<evidence type="ECO:0008006" key="2">
    <source>
        <dbReference type="Google" id="ProtNLM"/>
    </source>
</evidence>
<gene>
    <name evidence="1" type="ORF">FPAR1323_LOCUS14624</name>
</gene>
<protein>
    <recommendedName>
        <fullName evidence="2">HD domain-containing protein</fullName>
    </recommendedName>
</protein>
<dbReference type="EMBL" id="HBGT01028058">
    <property type="protein sequence ID" value="CAD9440395.1"/>
    <property type="molecule type" value="Transcribed_RNA"/>
</dbReference>
<proteinExistence type="predicted"/>
<organism evidence="1">
    <name type="scientific">Florenciella parvula</name>
    <dbReference type="NCBI Taxonomy" id="236787"/>
    <lineage>
        <taxon>Eukaryota</taxon>
        <taxon>Sar</taxon>
        <taxon>Stramenopiles</taxon>
        <taxon>Ochrophyta</taxon>
        <taxon>Dictyochophyceae</taxon>
        <taxon>Florenciellales</taxon>
        <taxon>Florenciella</taxon>
    </lineage>
</organism>
<sequence>VGRPRLCGAQPCVVNHIRTLSSRSSRATVIVVTESGRQHGELNGDRRQHPTVKQALRLVESLRGRFTVNGVDLYMHSIQAATHAMQHEDGLDRHDAVVAALMHEMALGSPRSADKGQEAATFLEPYLDPEWSWVVRNHEVFQGYHYRHDGALNSSPGRIYMKRGDKFATFRRARDLLVDHPNHDKLIRFAGWDAAAFEADELLLPLSNFHLSLRKVFEREPHWHRPLTPLLASKDVLQQRALLDEEVDDLRRGVADLQDMRNAARA</sequence>
<reference evidence="1" key="1">
    <citation type="submission" date="2021-01" db="EMBL/GenBank/DDBJ databases">
        <authorList>
            <person name="Corre E."/>
            <person name="Pelletier E."/>
            <person name="Niang G."/>
            <person name="Scheremetjew M."/>
            <person name="Finn R."/>
            <person name="Kale V."/>
            <person name="Holt S."/>
            <person name="Cochrane G."/>
            <person name="Meng A."/>
            <person name="Brown T."/>
            <person name="Cohen L."/>
        </authorList>
    </citation>
    <scope>NUCLEOTIDE SEQUENCE</scope>
    <source>
        <strain evidence="1">RCC1693</strain>
    </source>
</reference>
<dbReference type="SUPFAM" id="SSF109604">
    <property type="entry name" value="HD-domain/PDEase-like"/>
    <property type="match status" value="1"/>
</dbReference>
<feature type="non-terminal residue" evidence="1">
    <location>
        <position position="1"/>
    </location>
</feature>
<dbReference type="AlphaFoldDB" id="A0A7S2CZV9"/>
<evidence type="ECO:0000313" key="1">
    <source>
        <dbReference type="EMBL" id="CAD9440395.1"/>
    </source>
</evidence>
<accession>A0A7S2CZV9</accession>